<accession>A0A6J4N6U7</accession>
<dbReference type="AlphaFoldDB" id="A0A6J4N6U7"/>
<dbReference type="InterPro" id="IPR029044">
    <property type="entry name" value="Nucleotide-diphossugar_trans"/>
</dbReference>
<name>A0A6J4N6U7_9CYAN</name>
<gene>
    <name evidence="1" type="ORF">AVDCRST_MAG84-4767</name>
</gene>
<dbReference type="SUPFAM" id="SSF53448">
    <property type="entry name" value="Nucleotide-diphospho-sugar transferases"/>
    <property type="match status" value="1"/>
</dbReference>
<organism evidence="1">
    <name type="scientific">uncultured Microcoleus sp</name>
    <dbReference type="NCBI Taxonomy" id="259945"/>
    <lineage>
        <taxon>Bacteria</taxon>
        <taxon>Bacillati</taxon>
        <taxon>Cyanobacteriota</taxon>
        <taxon>Cyanophyceae</taxon>
        <taxon>Oscillatoriophycideae</taxon>
        <taxon>Oscillatoriales</taxon>
        <taxon>Microcoleaceae</taxon>
        <taxon>Microcoleus</taxon>
        <taxon>environmental samples</taxon>
    </lineage>
</organism>
<evidence type="ECO:0008006" key="2">
    <source>
        <dbReference type="Google" id="ProtNLM"/>
    </source>
</evidence>
<dbReference type="Gene3D" id="3.90.550.10">
    <property type="entry name" value="Spore Coat Polysaccharide Biosynthesis Protein SpsA, Chain A"/>
    <property type="match status" value="1"/>
</dbReference>
<protein>
    <recommendedName>
        <fullName evidence="2">Glycosyl transferase</fullName>
    </recommendedName>
</protein>
<sequence>MEPLKTMNTTDSPLNRLYTIRKQLGYAKYVLLDGGHREVRYKWRLKRLNRWADNLLDQLASEGVLNPIDTPVESDIEVHMLCGHSHLTMGIWSLWSLLRWTDGKMTPVIHSDGSITPEDVLRFRQFFGHVRFIWPEDAQRWVEQRLVGSEFEFLRSFFHTNFFGSRLVASHMSEPARVVVALDSDVLFFDRPTEMIEQCFVPHESLALTSFRDEFDWVSVLAPVNEFEARCGTRIECGFNCGMVVIPKFGDEQFRFLERMLRAYTPEWRAHYFAEQTLMALMAGEFGWHPLPPLYQMGQPTNSPDAIAIHYVSNQAVRPRFFSEGVPRLVGRRP</sequence>
<evidence type="ECO:0000313" key="1">
    <source>
        <dbReference type="EMBL" id="CAA9376532.1"/>
    </source>
</evidence>
<reference evidence="1" key="1">
    <citation type="submission" date="2020-02" db="EMBL/GenBank/DDBJ databases">
        <authorList>
            <person name="Meier V. D."/>
        </authorList>
    </citation>
    <scope>NUCLEOTIDE SEQUENCE</scope>
    <source>
        <strain evidence="1">AVDCRST_MAG84</strain>
    </source>
</reference>
<dbReference type="EMBL" id="CADCTZ010001045">
    <property type="protein sequence ID" value="CAA9376532.1"/>
    <property type="molecule type" value="Genomic_DNA"/>
</dbReference>
<proteinExistence type="predicted"/>